<dbReference type="PANTHER" id="PTHR10953">
    <property type="entry name" value="UBIQUITIN-ACTIVATING ENZYME E1"/>
    <property type="match status" value="1"/>
</dbReference>
<evidence type="ECO:0000313" key="5">
    <source>
        <dbReference type="Proteomes" id="UP000078003"/>
    </source>
</evidence>
<dbReference type="GO" id="GO:0005829">
    <property type="term" value="C:cytosol"/>
    <property type="evidence" value="ECO:0007669"/>
    <property type="project" value="TreeGrafter"/>
</dbReference>
<dbReference type="EMBL" id="LXSH01000027">
    <property type="protein sequence ID" value="OAM20606.1"/>
    <property type="molecule type" value="Genomic_DNA"/>
</dbReference>
<evidence type="ECO:0000313" key="6">
    <source>
        <dbReference type="Proteomes" id="UP000078103"/>
    </source>
</evidence>
<dbReference type="Proteomes" id="UP000078003">
    <property type="component" value="Unassembled WGS sequence"/>
</dbReference>
<feature type="domain" description="THIF-type NAD/FAD binding fold" evidence="2">
    <location>
        <begin position="9"/>
        <end position="242"/>
    </location>
</feature>
<dbReference type="GO" id="GO:0008146">
    <property type="term" value="F:sulfotransferase activity"/>
    <property type="evidence" value="ECO:0007669"/>
    <property type="project" value="TreeGrafter"/>
</dbReference>
<dbReference type="EMBL" id="LXSF01000001">
    <property type="protein sequence ID" value="OAM18140.1"/>
    <property type="molecule type" value="Genomic_DNA"/>
</dbReference>
<dbReference type="RefSeq" id="WP_064103928.1">
    <property type="nucleotide sequence ID" value="NZ_LXSF01000001.1"/>
</dbReference>
<reference evidence="5 6" key="1">
    <citation type="submission" date="2016-05" db="EMBL/GenBank/DDBJ databases">
        <title>Draft genome of Corynebacterium afermentans subsp. afermentans LCDC 88199T.</title>
        <authorList>
            <person name="Bernier A.-M."/>
            <person name="Bernard K."/>
        </authorList>
    </citation>
    <scope>NUCLEOTIDE SEQUENCE [LARGE SCALE GENOMIC DNA]</scope>
    <source>
        <strain evidence="5">NML01-0328</strain>
        <strain evidence="6">NML120819</strain>
    </source>
</reference>
<evidence type="ECO:0000259" key="2">
    <source>
        <dbReference type="Pfam" id="PF00899"/>
    </source>
</evidence>
<dbReference type="Pfam" id="PF00899">
    <property type="entry name" value="ThiF"/>
    <property type="match status" value="1"/>
</dbReference>
<proteinExistence type="inferred from homology"/>
<reference evidence="4" key="2">
    <citation type="submission" date="2016-05" db="EMBL/GenBank/DDBJ databases">
        <authorList>
            <person name="Lavstsen T."/>
            <person name="Jespersen J.S."/>
        </authorList>
    </citation>
    <scope>NUCLEOTIDE SEQUENCE</scope>
    <source>
        <strain evidence="3">NML01-0328</strain>
        <strain evidence="4">NML120819</strain>
    </source>
</reference>
<name>A0A1A9RM48_EIKCO</name>
<dbReference type="GO" id="GO:0008641">
    <property type="term" value="F:ubiquitin-like modifier activating enzyme activity"/>
    <property type="evidence" value="ECO:0007669"/>
    <property type="project" value="InterPro"/>
</dbReference>
<dbReference type="GO" id="GO:0004792">
    <property type="term" value="F:thiosulfate-cyanide sulfurtransferase activity"/>
    <property type="evidence" value="ECO:0007669"/>
    <property type="project" value="TreeGrafter"/>
</dbReference>
<dbReference type="InterPro" id="IPR035985">
    <property type="entry name" value="Ubiquitin-activating_enz"/>
</dbReference>
<dbReference type="Proteomes" id="UP000078103">
    <property type="component" value="Unassembled WGS sequence"/>
</dbReference>
<sequence>MNDHQLLRYSRHILLDEIGTEGQQKLLDACVLVLGCGGLGSAALPYLAAAGVGRLIIADHDRIDETNLQRQTAYREADIGRLKTEAMAGYLKQLNPACQIETHGKLDEAALLRLLPQCQAALDCSDNFSARQALNAAACATRTPLVSGAATRFDGQIATYRPDLPGQPCYACLFDREQDNDGVCALFGVFAPLVGIIGTTQAAEALKILLGLPAENGVLRCYNALSGQWQHFAIPKNPACKVCGGHKKAEEAT</sequence>
<dbReference type="InterPro" id="IPR000594">
    <property type="entry name" value="ThiF_NAD_FAD-bd"/>
</dbReference>
<evidence type="ECO:0000256" key="1">
    <source>
        <dbReference type="ARBA" id="ARBA00009919"/>
    </source>
</evidence>
<dbReference type="InterPro" id="IPR045886">
    <property type="entry name" value="ThiF/MoeB/HesA"/>
</dbReference>
<protein>
    <submittedName>
        <fullName evidence="4">Molybdopterin-synthase adenylyltransferase MoeB</fullName>
    </submittedName>
</protein>
<gene>
    <name evidence="3" type="ORF">A7P85_00165</name>
    <name evidence="4" type="ORF">A7P89_09710</name>
</gene>
<dbReference type="Gene3D" id="3.40.50.720">
    <property type="entry name" value="NAD(P)-binding Rossmann-like Domain"/>
    <property type="match status" value="1"/>
</dbReference>
<dbReference type="CDD" id="cd00757">
    <property type="entry name" value="ThiF_MoeB_HesA_family"/>
    <property type="match status" value="1"/>
</dbReference>
<dbReference type="GO" id="GO:0016779">
    <property type="term" value="F:nucleotidyltransferase activity"/>
    <property type="evidence" value="ECO:0007669"/>
    <property type="project" value="UniProtKB-KW"/>
</dbReference>
<dbReference type="SUPFAM" id="SSF69572">
    <property type="entry name" value="Activating enzymes of the ubiquitin-like proteins"/>
    <property type="match status" value="1"/>
</dbReference>
<comment type="caution">
    <text evidence="4">The sequence shown here is derived from an EMBL/GenBank/DDBJ whole genome shotgun (WGS) entry which is preliminary data.</text>
</comment>
<accession>A0A1A9RM48</accession>
<keyword evidence="4" id="KW-0808">Transferase</keyword>
<dbReference type="PANTHER" id="PTHR10953:SF102">
    <property type="entry name" value="ADENYLYLTRANSFERASE AND SULFURTRANSFERASE MOCS3"/>
    <property type="match status" value="1"/>
</dbReference>
<comment type="similarity">
    <text evidence="1">Belongs to the HesA/MoeB/ThiF family.</text>
</comment>
<dbReference type="FunFam" id="3.40.50.720:FF:000080">
    <property type="entry name" value="Thiazole biosynthesis adenylyltransferase ThiF"/>
    <property type="match status" value="1"/>
</dbReference>
<keyword evidence="4" id="KW-0548">Nucleotidyltransferase</keyword>
<dbReference type="AlphaFoldDB" id="A0A1A9RM48"/>
<organism evidence="4 6">
    <name type="scientific">Eikenella corrodens</name>
    <dbReference type="NCBI Taxonomy" id="539"/>
    <lineage>
        <taxon>Bacteria</taxon>
        <taxon>Pseudomonadati</taxon>
        <taxon>Pseudomonadota</taxon>
        <taxon>Betaproteobacteria</taxon>
        <taxon>Neisseriales</taxon>
        <taxon>Neisseriaceae</taxon>
        <taxon>Eikenella</taxon>
    </lineage>
</organism>
<evidence type="ECO:0000313" key="4">
    <source>
        <dbReference type="EMBL" id="OAM20606.1"/>
    </source>
</evidence>
<evidence type="ECO:0000313" key="3">
    <source>
        <dbReference type="EMBL" id="OAM18140.1"/>
    </source>
</evidence>